<evidence type="ECO:0000313" key="11">
    <source>
        <dbReference type="Proteomes" id="UP000580250"/>
    </source>
</evidence>
<dbReference type="AlphaFoldDB" id="A0A6V7U4J2"/>
<gene>
    <name evidence="10" type="ORF">MENT_LOCUS8303</name>
</gene>
<dbReference type="EMBL" id="CAJEWN010000035">
    <property type="protein sequence ID" value="CAD2145551.1"/>
    <property type="molecule type" value="Genomic_DNA"/>
</dbReference>
<dbReference type="UniPathway" id="UPA00792"/>
<keyword evidence="6 9" id="KW-0418">Kinase</keyword>
<dbReference type="GO" id="GO:0005524">
    <property type="term" value="F:ATP binding"/>
    <property type="evidence" value="ECO:0007669"/>
    <property type="project" value="UniProtKB-KW"/>
</dbReference>
<dbReference type="GO" id="GO:0046316">
    <property type="term" value="F:gluconokinase activity"/>
    <property type="evidence" value="ECO:0007669"/>
    <property type="project" value="UniProtKB-EC"/>
</dbReference>
<evidence type="ECO:0000256" key="7">
    <source>
        <dbReference type="ARBA" id="ARBA00022840"/>
    </source>
</evidence>
<dbReference type="InterPro" id="IPR027417">
    <property type="entry name" value="P-loop_NTPase"/>
</dbReference>
<dbReference type="GO" id="GO:0005975">
    <property type="term" value="P:carbohydrate metabolic process"/>
    <property type="evidence" value="ECO:0007669"/>
    <property type="project" value="InterPro"/>
</dbReference>
<protein>
    <recommendedName>
        <fullName evidence="3 9">Gluconokinase</fullName>
        <ecNumber evidence="3 9">2.7.1.12</ecNumber>
    </recommendedName>
</protein>
<evidence type="ECO:0000313" key="10">
    <source>
        <dbReference type="EMBL" id="CAD2145551.1"/>
    </source>
</evidence>
<keyword evidence="4 9" id="KW-0808">Transferase</keyword>
<dbReference type="EC" id="2.7.1.12" evidence="3 9"/>
<dbReference type="Pfam" id="PF13671">
    <property type="entry name" value="AAA_33"/>
    <property type="match status" value="1"/>
</dbReference>
<evidence type="ECO:0000256" key="6">
    <source>
        <dbReference type="ARBA" id="ARBA00022777"/>
    </source>
</evidence>
<comment type="pathway">
    <text evidence="1 9">Carbohydrate acid metabolism; D-gluconate degradation.</text>
</comment>
<comment type="catalytic activity">
    <reaction evidence="8 9">
        <text>D-gluconate + ATP = 6-phospho-D-gluconate + ADP + H(+)</text>
        <dbReference type="Rhea" id="RHEA:19433"/>
        <dbReference type="ChEBI" id="CHEBI:15378"/>
        <dbReference type="ChEBI" id="CHEBI:18391"/>
        <dbReference type="ChEBI" id="CHEBI:30616"/>
        <dbReference type="ChEBI" id="CHEBI:58759"/>
        <dbReference type="ChEBI" id="CHEBI:456216"/>
        <dbReference type="EC" id="2.7.1.12"/>
    </reaction>
</comment>
<evidence type="ECO:0000256" key="2">
    <source>
        <dbReference type="ARBA" id="ARBA00008420"/>
    </source>
</evidence>
<evidence type="ECO:0000256" key="1">
    <source>
        <dbReference type="ARBA" id="ARBA00004875"/>
    </source>
</evidence>
<dbReference type="Gene3D" id="3.40.50.300">
    <property type="entry name" value="P-loop containing nucleotide triphosphate hydrolases"/>
    <property type="match status" value="1"/>
</dbReference>
<evidence type="ECO:0000256" key="4">
    <source>
        <dbReference type="ARBA" id="ARBA00022679"/>
    </source>
</evidence>
<dbReference type="Proteomes" id="UP000580250">
    <property type="component" value="Unassembled WGS sequence"/>
</dbReference>
<evidence type="ECO:0000256" key="8">
    <source>
        <dbReference type="ARBA" id="ARBA00048090"/>
    </source>
</evidence>
<evidence type="ECO:0000256" key="5">
    <source>
        <dbReference type="ARBA" id="ARBA00022741"/>
    </source>
</evidence>
<evidence type="ECO:0000256" key="9">
    <source>
        <dbReference type="RuleBase" id="RU363066"/>
    </source>
</evidence>
<dbReference type="NCBIfam" id="TIGR01313">
    <property type="entry name" value="therm_gnt_kin"/>
    <property type="match status" value="1"/>
</dbReference>
<proteinExistence type="inferred from homology"/>
<dbReference type="SUPFAM" id="SSF52540">
    <property type="entry name" value="P-loop containing nucleoside triphosphate hydrolases"/>
    <property type="match status" value="1"/>
</dbReference>
<comment type="caution">
    <text evidence="10">The sequence shown here is derived from an EMBL/GenBank/DDBJ whole genome shotgun (WGS) entry which is preliminary data.</text>
</comment>
<dbReference type="GO" id="GO:0005737">
    <property type="term" value="C:cytoplasm"/>
    <property type="evidence" value="ECO:0007669"/>
    <property type="project" value="TreeGrafter"/>
</dbReference>
<dbReference type="InterPro" id="IPR006001">
    <property type="entry name" value="Therm_gnt_kin"/>
</dbReference>
<dbReference type="PANTHER" id="PTHR43442">
    <property type="entry name" value="GLUCONOKINASE-RELATED"/>
    <property type="match status" value="1"/>
</dbReference>
<evidence type="ECO:0000256" key="3">
    <source>
        <dbReference type="ARBA" id="ARBA00012054"/>
    </source>
</evidence>
<accession>A0A6V7U4J2</accession>
<keyword evidence="7 9" id="KW-0067">ATP-binding</keyword>
<dbReference type="OrthoDB" id="275177at2759"/>
<keyword evidence="5 9" id="KW-0547">Nucleotide-binding</keyword>
<dbReference type="PANTHER" id="PTHR43442:SF3">
    <property type="entry name" value="GLUCONOKINASE-RELATED"/>
    <property type="match status" value="1"/>
</dbReference>
<name>A0A6V7U4J2_MELEN</name>
<sequence length="196" mass="22471">MPSDNKPNVIFIGGPMGSGKTTLARRLADIYGYEFVEGDDFHSDEMKQKMASGIPLTDEDRRPWLLSLAALWQNNKERKMVIACSALKKPYRDILLGSNDEATQHKVKIILLRVSEDKLRNRLAKRLEEDPEHFAPPSLLQSQLEAFELPVNEPNVYIMDNNAESSKPAMFIMELFGKNIFVYCPDIRRTLRWSKS</sequence>
<reference evidence="10 11" key="1">
    <citation type="submission" date="2020-08" db="EMBL/GenBank/DDBJ databases">
        <authorList>
            <person name="Koutsovoulos G."/>
            <person name="Danchin GJ E."/>
        </authorList>
    </citation>
    <scope>NUCLEOTIDE SEQUENCE [LARGE SCALE GENOMIC DNA]</scope>
</reference>
<organism evidence="10 11">
    <name type="scientific">Meloidogyne enterolobii</name>
    <name type="common">Root-knot nematode worm</name>
    <name type="synonym">Meloidogyne mayaguensis</name>
    <dbReference type="NCBI Taxonomy" id="390850"/>
    <lineage>
        <taxon>Eukaryota</taxon>
        <taxon>Metazoa</taxon>
        <taxon>Ecdysozoa</taxon>
        <taxon>Nematoda</taxon>
        <taxon>Chromadorea</taxon>
        <taxon>Rhabditida</taxon>
        <taxon>Tylenchina</taxon>
        <taxon>Tylenchomorpha</taxon>
        <taxon>Tylenchoidea</taxon>
        <taxon>Meloidogynidae</taxon>
        <taxon>Meloidogyninae</taxon>
        <taxon>Meloidogyne</taxon>
    </lineage>
</organism>
<comment type="similarity">
    <text evidence="2 9">Belongs to the gluconokinase GntK/GntV family.</text>
</comment>
<dbReference type="CDD" id="cd02021">
    <property type="entry name" value="GntK"/>
    <property type="match status" value="1"/>
</dbReference>